<dbReference type="AlphaFoldDB" id="A0A927MIQ5"/>
<dbReference type="PANTHER" id="PTHR43133:SF51">
    <property type="entry name" value="RNA POLYMERASE SIGMA FACTOR"/>
    <property type="match status" value="1"/>
</dbReference>
<dbReference type="Proteomes" id="UP000658225">
    <property type="component" value="Unassembled WGS sequence"/>
</dbReference>
<comment type="caution">
    <text evidence="7">The sequence shown here is derived from an EMBL/GenBank/DDBJ whole genome shotgun (WGS) entry which is preliminary data.</text>
</comment>
<dbReference type="SUPFAM" id="SSF88659">
    <property type="entry name" value="Sigma3 and sigma4 domains of RNA polymerase sigma factors"/>
    <property type="match status" value="1"/>
</dbReference>
<evidence type="ECO:0000256" key="3">
    <source>
        <dbReference type="ARBA" id="ARBA00023082"/>
    </source>
</evidence>
<protein>
    <submittedName>
        <fullName evidence="7">RNA polymerase sigma-70 factor (ECF subfamily)</fullName>
    </submittedName>
</protein>
<dbReference type="InterPro" id="IPR013325">
    <property type="entry name" value="RNA_pol_sigma_r2"/>
</dbReference>
<gene>
    <name evidence="7" type="ORF">H4683_001730</name>
</gene>
<evidence type="ECO:0000256" key="1">
    <source>
        <dbReference type="ARBA" id="ARBA00010641"/>
    </source>
</evidence>
<comment type="similarity">
    <text evidence="1">Belongs to the sigma-70 factor family. ECF subfamily.</text>
</comment>
<dbReference type="GO" id="GO:0003677">
    <property type="term" value="F:DNA binding"/>
    <property type="evidence" value="ECO:0007669"/>
    <property type="project" value="InterPro"/>
</dbReference>
<dbReference type="InterPro" id="IPR014284">
    <property type="entry name" value="RNA_pol_sigma-70_dom"/>
</dbReference>
<dbReference type="InterPro" id="IPR036388">
    <property type="entry name" value="WH-like_DNA-bd_sf"/>
</dbReference>
<evidence type="ECO:0000313" key="7">
    <source>
        <dbReference type="EMBL" id="MBE1554653.1"/>
    </source>
</evidence>
<dbReference type="GO" id="GO:0006352">
    <property type="term" value="P:DNA-templated transcription initiation"/>
    <property type="evidence" value="ECO:0007669"/>
    <property type="project" value="InterPro"/>
</dbReference>
<evidence type="ECO:0000259" key="5">
    <source>
        <dbReference type="Pfam" id="PF04542"/>
    </source>
</evidence>
<evidence type="ECO:0000256" key="4">
    <source>
        <dbReference type="ARBA" id="ARBA00023163"/>
    </source>
</evidence>
<dbReference type="PANTHER" id="PTHR43133">
    <property type="entry name" value="RNA POLYMERASE ECF-TYPE SIGMA FACTO"/>
    <property type="match status" value="1"/>
</dbReference>
<dbReference type="Pfam" id="PF08281">
    <property type="entry name" value="Sigma70_r4_2"/>
    <property type="match status" value="1"/>
</dbReference>
<evidence type="ECO:0000259" key="6">
    <source>
        <dbReference type="Pfam" id="PF08281"/>
    </source>
</evidence>
<dbReference type="RefSeq" id="WP_192598424.1">
    <property type="nucleotide sequence ID" value="NZ_JADBEL010000007.1"/>
</dbReference>
<dbReference type="Gene3D" id="1.10.10.10">
    <property type="entry name" value="Winged helix-like DNA-binding domain superfamily/Winged helix DNA-binding domain"/>
    <property type="match status" value="1"/>
</dbReference>
<accession>A0A927MIQ5</accession>
<dbReference type="GO" id="GO:0016987">
    <property type="term" value="F:sigma factor activity"/>
    <property type="evidence" value="ECO:0007669"/>
    <property type="project" value="UniProtKB-KW"/>
</dbReference>
<keyword evidence="3" id="KW-0731">Sigma factor</keyword>
<organism evidence="7 8">
    <name type="scientific">Sporosarcina limicola</name>
    <dbReference type="NCBI Taxonomy" id="34101"/>
    <lineage>
        <taxon>Bacteria</taxon>
        <taxon>Bacillati</taxon>
        <taxon>Bacillota</taxon>
        <taxon>Bacilli</taxon>
        <taxon>Bacillales</taxon>
        <taxon>Caryophanaceae</taxon>
        <taxon>Sporosarcina</taxon>
    </lineage>
</organism>
<dbReference type="EMBL" id="JADBEL010000007">
    <property type="protein sequence ID" value="MBE1554653.1"/>
    <property type="molecule type" value="Genomic_DNA"/>
</dbReference>
<keyword evidence="4" id="KW-0804">Transcription</keyword>
<feature type="domain" description="RNA polymerase sigma factor 70 region 4 type 2" evidence="6">
    <location>
        <begin position="105"/>
        <end position="156"/>
    </location>
</feature>
<name>A0A927MIQ5_9BACL</name>
<evidence type="ECO:0000256" key="2">
    <source>
        <dbReference type="ARBA" id="ARBA00023015"/>
    </source>
</evidence>
<dbReference type="InterPro" id="IPR013249">
    <property type="entry name" value="RNA_pol_sigma70_r4_t2"/>
</dbReference>
<dbReference type="Gene3D" id="1.10.1740.10">
    <property type="match status" value="1"/>
</dbReference>
<dbReference type="Pfam" id="PF04542">
    <property type="entry name" value="Sigma70_r2"/>
    <property type="match status" value="1"/>
</dbReference>
<feature type="domain" description="RNA polymerase sigma-70 region 2" evidence="5">
    <location>
        <begin position="21"/>
        <end position="86"/>
    </location>
</feature>
<dbReference type="NCBIfam" id="TIGR02937">
    <property type="entry name" value="sigma70-ECF"/>
    <property type="match status" value="1"/>
</dbReference>
<dbReference type="InterPro" id="IPR007627">
    <property type="entry name" value="RNA_pol_sigma70_r2"/>
</dbReference>
<dbReference type="SUPFAM" id="SSF88946">
    <property type="entry name" value="Sigma2 domain of RNA polymerase sigma factors"/>
    <property type="match status" value="1"/>
</dbReference>
<dbReference type="InterPro" id="IPR013324">
    <property type="entry name" value="RNA_pol_sigma_r3/r4-like"/>
</dbReference>
<keyword evidence="2" id="KW-0805">Transcription regulation</keyword>
<dbReference type="CDD" id="cd06171">
    <property type="entry name" value="Sigma70_r4"/>
    <property type="match status" value="1"/>
</dbReference>
<evidence type="ECO:0000313" key="8">
    <source>
        <dbReference type="Proteomes" id="UP000658225"/>
    </source>
</evidence>
<sequence>MNLDLEKQAIAGNEQALLELLKLHEDMLYRTAYAYLKNKHDAVEAVQELTYRALKKIHTVKEPAFLATWLVRIMINICLDMKKKQEKLIYNHDVEIASTDQQPFEIADIIAGLPIEQQELIYLKYFQDMKNADIAQLKQIPEGTVKSRLHTSLKRLRVLIGKEEL</sequence>
<keyword evidence="8" id="KW-1185">Reference proteome</keyword>
<proteinExistence type="inferred from homology"/>
<reference evidence="7" key="1">
    <citation type="submission" date="2020-10" db="EMBL/GenBank/DDBJ databases">
        <title>Genomic Encyclopedia of Type Strains, Phase IV (KMG-IV): sequencing the most valuable type-strain genomes for metagenomic binning, comparative biology and taxonomic classification.</title>
        <authorList>
            <person name="Goeker M."/>
        </authorList>
    </citation>
    <scope>NUCLEOTIDE SEQUENCE</scope>
    <source>
        <strain evidence="7">DSM 13886</strain>
    </source>
</reference>
<dbReference type="InterPro" id="IPR039425">
    <property type="entry name" value="RNA_pol_sigma-70-like"/>
</dbReference>